<name>A0A6J7HX85_9ZZZZ</name>
<feature type="transmembrane region" description="Helical" evidence="8">
    <location>
        <begin position="13"/>
        <end position="33"/>
    </location>
</feature>
<dbReference type="SMART" id="SM00387">
    <property type="entry name" value="HATPase_c"/>
    <property type="match status" value="1"/>
</dbReference>
<dbReference type="InterPro" id="IPR003018">
    <property type="entry name" value="GAF"/>
</dbReference>
<feature type="transmembrane region" description="Helical" evidence="8">
    <location>
        <begin position="133"/>
        <end position="152"/>
    </location>
</feature>
<accession>A0A6J7HX85</accession>
<dbReference type="AlphaFoldDB" id="A0A6J7HX85"/>
<keyword evidence="5" id="KW-0418">Kinase</keyword>
<dbReference type="PANTHER" id="PTHR24421">
    <property type="entry name" value="NITRATE/NITRITE SENSOR PROTEIN NARX-RELATED"/>
    <property type="match status" value="1"/>
</dbReference>
<dbReference type="Pfam" id="PF02518">
    <property type="entry name" value="HATPase_c"/>
    <property type="match status" value="1"/>
</dbReference>
<dbReference type="Gene3D" id="3.30.565.10">
    <property type="entry name" value="Histidine kinase-like ATPase, C-terminal domain"/>
    <property type="match status" value="1"/>
</dbReference>
<evidence type="ECO:0000256" key="1">
    <source>
        <dbReference type="ARBA" id="ARBA00004651"/>
    </source>
</evidence>
<dbReference type="SUPFAM" id="SSF55874">
    <property type="entry name" value="ATPase domain of HSP90 chaperone/DNA topoisomerase II/histidine kinase"/>
    <property type="match status" value="1"/>
</dbReference>
<feature type="transmembrane region" description="Helical" evidence="8">
    <location>
        <begin position="102"/>
        <end position="121"/>
    </location>
</feature>
<keyword evidence="3" id="KW-0808">Transferase</keyword>
<evidence type="ECO:0000256" key="8">
    <source>
        <dbReference type="SAM" id="Phobius"/>
    </source>
</evidence>
<dbReference type="PANTHER" id="PTHR24421:SF37">
    <property type="entry name" value="SENSOR HISTIDINE KINASE NARS"/>
    <property type="match status" value="1"/>
</dbReference>
<dbReference type="InterPro" id="IPR036890">
    <property type="entry name" value="HATPase_C_sf"/>
</dbReference>
<dbReference type="InterPro" id="IPR003594">
    <property type="entry name" value="HATPase_dom"/>
</dbReference>
<feature type="domain" description="Histidine kinase/HSP90-like ATPase" evidence="9">
    <location>
        <begin position="429"/>
        <end position="521"/>
    </location>
</feature>
<keyword evidence="4 8" id="KW-0812">Transmembrane</keyword>
<dbReference type="EMBL" id="CAFBMR010000068">
    <property type="protein sequence ID" value="CAB4921509.1"/>
    <property type="molecule type" value="Genomic_DNA"/>
</dbReference>
<evidence type="ECO:0000313" key="10">
    <source>
        <dbReference type="EMBL" id="CAB4921509.1"/>
    </source>
</evidence>
<dbReference type="GO" id="GO:0046983">
    <property type="term" value="F:protein dimerization activity"/>
    <property type="evidence" value="ECO:0007669"/>
    <property type="project" value="InterPro"/>
</dbReference>
<evidence type="ECO:0000256" key="2">
    <source>
        <dbReference type="ARBA" id="ARBA00022475"/>
    </source>
</evidence>
<dbReference type="SUPFAM" id="SSF55781">
    <property type="entry name" value="GAF domain-like"/>
    <property type="match status" value="1"/>
</dbReference>
<sequence length="528" mass="56038">MSPAKFSRRTWEVLGRTVALFICLVIAIGSHHLDVARDGLLILLGVAVIASVTAQPVWLRYSVILGEAVAAALVVGLAAGPPEVYLTYLLAPAIAGALNLRVLGLLTSLGISTVTLVIVVVLKLNSAVPGSVIYLEIWLAVVISVALAGLAIRYIRSRTASGNTDYATANRLLTSLRDVARQLPNGLDTVSLADTALEQLSEVIDLSAAAVYVRTDGDALLPIATTANLPDAWPGSIDRGIWGQAWDTSTSVARGGSFSQPGKGVAAVIPMNLGGRRIGVIACEGDGDLWSPAQLSRAQDIADDTALRIDTARLFAEVQALATAEERRRLSREIHDGVAQEVAALGFLVDAARASATDAVVSEDLNRIREELTRITTELRLSIFDLRSEMGTGMRLGEALADYARSVGSAAGLTVHLVLEESPARLSRSVEVELLRIAQEAITNTRKHAEARTLWVTLRVAPPDAYLRVADDGRGLVGRTGPDHFGLDVMRERSTRIGASLTVRPRESGGTIVETTLGTSPKAQAQLP</sequence>
<keyword evidence="7 8" id="KW-0472">Membrane</keyword>
<evidence type="ECO:0000256" key="5">
    <source>
        <dbReference type="ARBA" id="ARBA00022777"/>
    </source>
</evidence>
<evidence type="ECO:0000256" key="3">
    <source>
        <dbReference type="ARBA" id="ARBA00022679"/>
    </source>
</evidence>
<reference evidence="10" key="1">
    <citation type="submission" date="2020-05" db="EMBL/GenBank/DDBJ databases">
        <authorList>
            <person name="Chiriac C."/>
            <person name="Salcher M."/>
            <person name="Ghai R."/>
            <person name="Kavagutti S V."/>
        </authorList>
    </citation>
    <scope>NUCLEOTIDE SEQUENCE</scope>
</reference>
<dbReference type="CDD" id="cd16917">
    <property type="entry name" value="HATPase_UhpB-NarQ-NarX-like"/>
    <property type="match status" value="1"/>
</dbReference>
<feature type="transmembrane region" description="Helical" evidence="8">
    <location>
        <begin position="64"/>
        <end position="90"/>
    </location>
</feature>
<protein>
    <submittedName>
        <fullName evidence="10">Unannotated protein</fullName>
    </submittedName>
</protein>
<dbReference type="Pfam" id="PF07730">
    <property type="entry name" value="HisKA_3"/>
    <property type="match status" value="1"/>
</dbReference>
<evidence type="ECO:0000256" key="4">
    <source>
        <dbReference type="ARBA" id="ARBA00022692"/>
    </source>
</evidence>
<dbReference type="GO" id="GO:0005886">
    <property type="term" value="C:plasma membrane"/>
    <property type="evidence" value="ECO:0007669"/>
    <property type="project" value="UniProtKB-SubCell"/>
</dbReference>
<comment type="subcellular location">
    <subcellularLocation>
        <location evidence="1">Cell membrane</location>
        <topology evidence="1">Multi-pass membrane protein</topology>
    </subcellularLocation>
</comment>
<evidence type="ECO:0000256" key="6">
    <source>
        <dbReference type="ARBA" id="ARBA00022989"/>
    </source>
</evidence>
<evidence type="ECO:0000256" key="7">
    <source>
        <dbReference type="ARBA" id="ARBA00023136"/>
    </source>
</evidence>
<evidence type="ECO:0000259" key="9">
    <source>
        <dbReference type="SMART" id="SM00387"/>
    </source>
</evidence>
<keyword evidence="2" id="KW-1003">Cell membrane</keyword>
<dbReference type="Gene3D" id="1.20.5.1930">
    <property type="match status" value="1"/>
</dbReference>
<dbReference type="InterPro" id="IPR029016">
    <property type="entry name" value="GAF-like_dom_sf"/>
</dbReference>
<dbReference type="InterPro" id="IPR011712">
    <property type="entry name" value="Sig_transdc_His_kin_sub3_dim/P"/>
</dbReference>
<dbReference type="GO" id="GO:0000155">
    <property type="term" value="F:phosphorelay sensor kinase activity"/>
    <property type="evidence" value="ECO:0007669"/>
    <property type="project" value="InterPro"/>
</dbReference>
<keyword evidence="6 8" id="KW-1133">Transmembrane helix</keyword>
<feature type="transmembrane region" description="Helical" evidence="8">
    <location>
        <begin position="40"/>
        <end position="58"/>
    </location>
</feature>
<organism evidence="10">
    <name type="scientific">freshwater metagenome</name>
    <dbReference type="NCBI Taxonomy" id="449393"/>
    <lineage>
        <taxon>unclassified sequences</taxon>
        <taxon>metagenomes</taxon>
        <taxon>ecological metagenomes</taxon>
    </lineage>
</organism>
<dbReference type="Gene3D" id="3.30.450.40">
    <property type="match status" value="1"/>
</dbReference>
<dbReference type="InterPro" id="IPR050482">
    <property type="entry name" value="Sensor_HK_TwoCompSys"/>
</dbReference>
<proteinExistence type="predicted"/>
<gene>
    <name evidence="10" type="ORF">UFOPK3610_01441</name>
</gene>
<dbReference type="Pfam" id="PF13492">
    <property type="entry name" value="GAF_3"/>
    <property type="match status" value="1"/>
</dbReference>